<dbReference type="AlphaFoldDB" id="A0A2T9X3J3"/>
<evidence type="ECO:0000256" key="2">
    <source>
        <dbReference type="SAM" id="Phobius"/>
    </source>
</evidence>
<protein>
    <submittedName>
        <fullName evidence="4">Sulfocyanin</fullName>
    </submittedName>
</protein>
<keyword evidence="2" id="KW-1133">Transmembrane helix</keyword>
<dbReference type="Gene3D" id="2.60.40.420">
    <property type="entry name" value="Cupredoxins - blue copper proteins"/>
    <property type="match status" value="1"/>
</dbReference>
<gene>
    <name evidence="4" type="ORF">DDW13_06665</name>
</gene>
<keyword evidence="1" id="KW-0479">Metal-binding</keyword>
<feature type="transmembrane region" description="Helical" evidence="2">
    <location>
        <begin position="7"/>
        <end position="31"/>
    </location>
</feature>
<reference evidence="4 5" key="1">
    <citation type="journal article" date="2015" name="Appl. Environ. Microbiol.">
        <title>Nanoarchaeota, Their Sulfolobales Host, and Nanoarchaeota Virus Distribution across Yellowstone National Park Hot Springs.</title>
        <authorList>
            <person name="Munson-McGee J.H."/>
            <person name="Field E.K."/>
            <person name="Bateson M."/>
            <person name="Rooney C."/>
            <person name="Stepanauskas R."/>
            <person name="Young M.J."/>
        </authorList>
    </citation>
    <scope>NUCLEOTIDE SEQUENCE [LARGE SCALE GENOMIC DNA]</scope>
    <source>
        <strain evidence="4">SCGC AC-742_N10</strain>
    </source>
</reference>
<dbReference type="InterPro" id="IPR049544">
    <property type="entry name" value="SoxE-like_C"/>
</dbReference>
<dbReference type="Proteomes" id="UP000245638">
    <property type="component" value="Unassembled WGS sequence"/>
</dbReference>
<dbReference type="GO" id="GO:0046872">
    <property type="term" value="F:metal ion binding"/>
    <property type="evidence" value="ECO:0007669"/>
    <property type="project" value="UniProtKB-KW"/>
</dbReference>
<comment type="caution">
    <text evidence="4">The sequence shown here is derived from an EMBL/GenBank/DDBJ whole genome shotgun (WGS) entry which is preliminary data.</text>
</comment>
<dbReference type="PROSITE" id="PS00079">
    <property type="entry name" value="MULTICOPPER_OXIDASE1"/>
    <property type="match status" value="1"/>
</dbReference>
<proteinExistence type="predicted"/>
<accession>A0A2T9X3J3</accession>
<evidence type="ECO:0000313" key="5">
    <source>
        <dbReference type="Proteomes" id="UP000245638"/>
    </source>
</evidence>
<dbReference type="InterPro" id="IPR008972">
    <property type="entry name" value="Cupredoxin"/>
</dbReference>
<name>A0A2T9X3J3_9CREN</name>
<keyword evidence="2" id="KW-0812">Transmembrane</keyword>
<feature type="domain" description="Sulfocyanin-like C-terminal" evidence="3">
    <location>
        <begin position="61"/>
        <end position="202"/>
    </location>
</feature>
<sequence>MRALSKIGAVILILIFGGTAVMAGFLAYNFVKVTYPVVYCYHPTTTTTPVTTTVPPTQITHNLLPYNPSTKTVYLYISTWDNATLYNFNGTSDGELHIFIPAGWKVCVIYTNFEAIDHNFIIVKNTTAVPKCSIIPSSNIILYVGVSSSNYFDSGIASGASATGSIVLSPGYYWFACGFEDHAESGMWGVIECSSSITQPYYEVTNEEIEEEEEESEEEEE</sequence>
<dbReference type="EMBL" id="QEFD01000194">
    <property type="protein sequence ID" value="PVU74632.1"/>
    <property type="molecule type" value="Genomic_DNA"/>
</dbReference>
<organism evidence="4 5">
    <name type="scientific">Acidianus hospitalis</name>
    <dbReference type="NCBI Taxonomy" id="563177"/>
    <lineage>
        <taxon>Archaea</taxon>
        <taxon>Thermoproteota</taxon>
        <taxon>Thermoprotei</taxon>
        <taxon>Sulfolobales</taxon>
        <taxon>Sulfolobaceae</taxon>
        <taxon>Acidianus</taxon>
    </lineage>
</organism>
<dbReference type="Pfam" id="PF06525">
    <property type="entry name" value="SoxE"/>
    <property type="match status" value="1"/>
</dbReference>
<keyword evidence="2" id="KW-0472">Membrane</keyword>
<dbReference type="InterPro" id="IPR033138">
    <property type="entry name" value="Cu_oxidase_CS"/>
</dbReference>
<evidence type="ECO:0000259" key="3">
    <source>
        <dbReference type="Pfam" id="PF06525"/>
    </source>
</evidence>
<dbReference type="SUPFAM" id="SSF49503">
    <property type="entry name" value="Cupredoxins"/>
    <property type="match status" value="1"/>
</dbReference>
<evidence type="ECO:0000256" key="1">
    <source>
        <dbReference type="ARBA" id="ARBA00022723"/>
    </source>
</evidence>
<evidence type="ECO:0000313" key="4">
    <source>
        <dbReference type="EMBL" id="PVU74632.1"/>
    </source>
</evidence>